<sequence length="670" mass="74441">MERLVRQMSLKDKLHQMSGDLYTLTSFLPDMIIRYNMHPIPAGHCPELGIPALLFADGPRGVVCGTSTCFPVSMARGASWDIELEERIGDVIGVEMRSHGANYAGSVCINLLRHPAWGRAQETYGEDTHHLGELGAALVRGIQRHGMACAKHFAVNSIENARFKVDVHVSERTLREVYLPHFKRCVDEGVASVMSAYNKLNGERCSESDFLLRKILKEEWKFDGFVLSDFLFAIRSATKALKGGLDVEMPYSWHYSFFLWLSLKLGRVSEQDVNEAVTRILRKKFEFQDVGEDHRYSSRAINCSEHIALAKEAADKSIVLLKNEEIQAGKALLPLDLTQKQTVAVIGKLAEAQNTGDHGSSAVDANHVVTALQGLKSLTSDTDVCLSYDDATSISKATRLASEADTVILCVGYTHMDEGEFLIYSGGDRDSLSLNPLDERLINSVVNTNSNTVVVMFGGSAIVTEKWRQKVPAILMAWYAGEQGGNALADILFGKVNPSAKLPCSFPRGNDDLPYFTKNTRFIRYEYLHGYRHLEHYGRPPAFAMGFGLSYSQFLYSNLTLSADSIDAEQSLTVSIDVENVSETDGAEIIQLYISYPQTVFRAPKDLKAFRRVDIAAHNTVSVFMTVTAEQLRYFDEASGRWQSEPGQYQVHVGSSSQAIDLLTLPFTVQ</sequence>
<evidence type="ECO:0000256" key="2">
    <source>
        <dbReference type="ARBA" id="ARBA00022801"/>
    </source>
</evidence>
<dbReference type="InterPro" id="IPR050288">
    <property type="entry name" value="Cellulose_deg_GH3"/>
</dbReference>
<dbReference type="InterPro" id="IPR017853">
    <property type="entry name" value="GH"/>
</dbReference>
<dbReference type="GO" id="GO:0009251">
    <property type="term" value="P:glucan catabolic process"/>
    <property type="evidence" value="ECO:0007669"/>
    <property type="project" value="TreeGrafter"/>
</dbReference>
<dbReference type="GO" id="GO:0008422">
    <property type="term" value="F:beta-glucosidase activity"/>
    <property type="evidence" value="ECO:0007669"/>
    <property type="project" value="TreeGrafter"/>
</dbReference>
<evidence type="ECO:0000256" key="4">
    <source>
        <dbReference type="ARBA" id="ARBA00032194"/>
    </source>
</evidence>
<dbReference type="InterPro" id="IPR002772">
    <property type="entry name" value="Glyco_hydro_3_C"/>
</dbReference>
<dbReference type="Pfam" id="PF14310">
    <property type="entry name" value="Fn3-like"/>
    <property type="match status" value="1"/>
</dbReference>
<dbReference type="FunFam" id="2.60.40.10:FF:000495">
    <property type="entry name" value="Periplasmic beta-glucosidase"/>
    <property type="match status" value="1"/>
</dbReference>
<dbReference type="PANTHER" id="PTHR42715">
    <property type="entry name" value="BETA-GLUCOSIDASE"/>
    <property type="match status" value="1"/>
</dbReference>
<protein>
    <recommendedName>
        <fullName evidence="5">Beta-D-glucoside glucohydrolase</fullName>
    </recommendedName>
    <alternativeName>
        <fullName evidence="3">Cellobiase</fullName>
    </alternativeName>
    <alternativeName>
        <fullName evidence="4">Gentiobiase</fullName>
    </alternativeName>
</protein>
<comment type="caution">
    <text evidence="7">The sequence shown here is derived from an EMBL/GenBank/DDBJ whole genome shotgun (WGS) entry which is preliminary data.</text>
</comment>
<accession>A0A1C3EL04</accession>
<dbReference type="SUPFAM" id="SSF51445">
    <property type="entry name" value="(Trans)glycosidases"/>
    <property type="match status" value="1"/>
</dbReference>
<dbReference type="Proteomes" id="UP000094936">
    <property type="component" value="Unassembled WGS sequence"/>
</dbReference>
<dbReference type="InterPro" id="IPR001764">
    <property type="entry name" value="Glyco_hydro_3_N"/>
</dbReference>
<reference evidence="7 8" key="1">
    <citation type="submission" date="2016-05" db="EMBL/GenBank/DDBJ databases">
        <title>Genomic Taxonomy of the Vibrionaceae.</title>
        <authorList>
            <person name="Gomez-Gil B."/>
            <person name="Enciso-Ibarra J."/>
        </authorList>
    </citation>
    <scope>NUCLEOTIDE SEQUENCE [LARGE SCALE GENOMIC DNA]</scope>
    <source>
        <strain evidence="7 8">CAIM 1920</strain>
    </source>
</reference>
<dbReference type="InterPro" id="IPR036962">
    <property type="entry name" value="Glyco_hydro_3_N_sf"/>
</dbReference>
<dbReference type="AlphaFoldDB" id="A0A1C3EL04"/>
<organism evidence="7 8">
    <name type="scientific">Veronia pacifica</name>
    <dbReference type="NCBI Taxonomy" id="1080227"/>
    <lineage>
        <taxon>Bacteria</taxon>
        <taxon>Pseudomonadati</taxon>
        <taxon>Pseudomonadota</taxon>
        <taxon>Gammaproteobacteria</taxon>
        <taxon>Vibrionales</taxon>
        <taxon>Vibrionaceae</taxon>
        <taxon>Veronia</taxon>
    </lineage>
</organism>
<dbReference type="Gene3D" id="3.20.20.300">
    <property type="entry name" value="Glycoside hydrolase, family 3, N-terminal domain"/>
    <property type="match status" value="1"/>
</dbReference>
<keyword evidence="8" id="KW-1185">Reference proteome</keyword>
<evidence type="ECO:0000313" key="7">
    <source>
        <dbReference type="EMBL" id="ODA33912.1"/>
    </source>
</evidence>
<dbReference type="InterPro" id="IPR013783">
    <property type="entry name" value="Ig-like_fold"/>
</dbReference>
<evidence type="ECO:0000313" key="8">
    <source>
        <dbReference type="Proteomes" id="UP000094936"/>
    </source>
</evidence>
<evidence type="ECO:0000256" key="3">
    <source>
        <dbReference type="ARBA" id="ARBA00031448"/>
    </source>
</evidence>
<dbReference type="EMBL" id="LYBM01000012">
    <property type="protein sequence ID" value="ODA33912.1"/>
    <property type="molecule type" value="Genomic_DNA"/>
</dbReference>
<dbReference type="Gene3D" id="2.60.40.10">
    <property type="entry name" value="Immunoglobulins"/>
    <property type="match status" value="1"/>
</dbReference>
<dbReference type="InterPro" id="IPR026891">
    <property type="entry name" value="Fn3-like"/>
</dbReference>
<dbReference type="Pfam" id="PF00933">
    <property type="entry name" value="Glyco_hydro_3"/>
    <property type="match status" value="1"/>
</dbReference>
<evidence type="ECO:0000259" key="6">
    <source>
        <dbReference type="SMART" id="SM01217"/>
    </source>
</evidence>
<proteinExistence type="inferred from homology"/>
<evidence type="ECO:0000256" key="5">
    <source>
        <dbReference type="ARBA" id="ARBA00032594"/>
    </source>
</evidence>
<evidence type="ECO:0000256" key="1">
    <source>
        <dbReference type="ARBA" id="ARBA00005336"/>
    </source>
</evidence>
<dbReference type="STRING" id="1080227.A8L45_08740"/>
<dbReference type="InterPro" id="IPR036881">
    <property type="entry name" value="Glyco_hydro_3_C_sf"/>
</dbReference>
<dbReference type="SMART" id="SM01217">
    <property type="entry name" value="Fn3_like"/>
    <property type="match status" value="1"/>
</dbReference>
<comment type="similarity">
    <text evidence="1">Belongs to the glycosyl hydrolase 3 family.</text>
</comment>
<dbReference type="Gene3D" id="3.40.50.1700">
    <property type="entry name" value="Glycoside hydrolase family 3 C-terminal domain"/>
    <property type="match status" value="1"/>
</dbReference>
<dbReference type="PRINTS" id="PR00133">
    <property type="entry name" value="GLHYDRLASE3"/>
</dbReference>
<dbReference type="PANTHER" id="PTHR42715:SF3">
    <property type="entry name" value="BETA-GLUCOSIDASE B-RELATED"/>
    <property type="match status" value="1"/>
</dbReference>
<name>A0A1C3EL04_9GAMM</name>
<gene>
    <name evidence="7" type="ORF">A8L45_08740</name>
</gene>
<feature type="domain" description="Fibronectin type III-like" evidence="6">
    <location>
        <begin position="588"/>
        <end position="657"/>
    </location>
</feature>
<dbReference type="SUPFAM" id="SSF52279">
    <property type="entry name" value="Beta-D-glucan exohydrolase, C-terminal domain"/>
    <property type="match status" value="1"/>
</dbReference>
<dbReference type="Pfam" id="PF01915">
    <property type="entry name" value="Glyco_hydro_3_C"/>
    <property type="match status" value="1"/>
</dbReference>
<keyword evidence="2" id="KW-0378">Hydrolase</keyword>